<keyword evidence="3" id="KW-1185">Reference proteome</keyword>
<gene>
    <name evidence="2" type="ORF">NIES30_24675</name>
</gene>
<dbReference type="AlphaFoldDB" id="A0A1U7IYE3"/>
<protein>
    <submittedName>
        <fullName evidence="2">Uncharacterized protein</fullName>
    </submittedName>
</protein>
<evidence type="ECO:0000313" key="3">
    <source>
        <dbReference type="Proteomes" id="UP000185557"/>
    </source>
</evidence>
<dbReference type="EMBL" id="MRCG01000032">
    <property type="protein sequence ID" value="OKH43521.1"/>
    <property type="molecule type" value="Genomic_DNA"/>
</dbReference>
<keyword evidence="1" id="KW-0175">Coiled coil</keyword>
<evidence type="ECO:0000256" key="1">
    <source>
        <dbReference type="SAM" id="Coils"/>
    </source>
</evidence>
<comment type="caution">
    <text evidence="2">The sequence shown here is derived from an EMBL/GenBank/DDBJ whole genome shotgun (WGS) entry which is preliminary data.</text>
</comment>
<reference evidence="2 3" key="1">
    <citation type="submission" date="2016-11" db="EMBL/GenBank/DDBJ databases">
        <title>Draft Genome Sequences of Nine Cyanobacterial Strains from Diverse Habitats.</title>
        <authorList>
            <person name="Zhu T."/>
            <person name="Hou S."/>
            <person name="Lu X."/>
            <person name="Hess W.R."/>
        </authorList>
    </citation>
    <scope>NUCLEOTIDE SEQUENCE [LARGE SCALE GENOMIC DNA]</scope>
    <source>
        <strain evidence="2 3">NIES-30</strain>
    </source>
</reference>
<accession>A0A1U7IYE3</accession>
<evidence type="ECO:0000313" key="2">
    <source>
        <dbReference type="EMBL" id="OKH43521.1"/>
    </source>
</evidence>
<organism evidence="2 3">
    <name type="scientific">Phormidium tenue NIES-30</name>
    <dbReference type="NCBI Taxonomy" id="549789"/>
    <lineage>
        <taxon>Bacteria</taxon>
        <taxon>Bacillati</taxon>
        <taxon>Cyanobacteriota</taxon>
        <taxon>Cyanophyceae</taxon>
        <taxon>Oscillatoriophycideae</taxon>
        <taxon>Oscillatoriales</taxon>
        <taxon>Oscillatoriaceae</taxon>
        <taxon>Phormidium</taxon>
    </lineage>
</organism>
<dbReference type="Proteomes" id="UP000185557">
    <property type="component" value="Unassembled WGS sequence"/>
</dbReference>
<dbReference type="STRING" id="549789.NIES30_24675"/>
<feature type="coiled-coil region" evidence="1">
    <location>
        <begin position="211"/>
        <end position="238"/>
    </location>
</feature>
<proteinExistence type="predicted"/>
<sequence length="350" mass="39578">MTSAGEYQARLLSQVQDWIQQAFADLLKNTDTQTSNLQKALLDRWRSKTAQADLALLSLRCLVSHQIRDACHRLTQRFGQTYGFTTVELLALVLDDDGRSPAIHRPFTQKILESYDPTKAALGTWSNRLTCNHPELNHMLLEKGLYRASPWAILNDTSLEQVAKILRTFHLCSEYEVTAAVDLLERYQRVYTRDRAGDRQNGGPRRCQPPKAEQLQEMNTTLEQLKQLADQLRQYRIHVRGGSGSPYQPEALDWEQVADSTPLPDEQEKFLEAFRQAVKQGLDGAIAQAKANYFVENELPADALQILFTIADLSEELSAARGALATDICSVVRSYSLSARYPYHLSKPLV</sequence>
<name>A0A1U7IYE3_9CYAN</name>